<name>A0A1W6AHV7_BACMY</name>
<evidence type="ECO:0000256" key="1">
    <source>
        <dbReference type="ARBA" id="ARBA00022603"/>
    </source>
</evidence>
<keyword evidence="4" id="KW-0614">Plasmid</keyword>
<proteinExistence type="predicted"/>
<evidence type="ECO:0000256" key="2">
    <source>
        <dbReference type="ARBA" id="ARBA00022679"/>
    </source>
</evidence>
<dbReference type="InterPro" id="IPR041698">
    <property type="entry name" value="Methyltransf_25"/>
</dbReference>
<evidence type="ECO:0000313" key="4">
    <source>
        <dbReference type="EMBL" id="ARJ25429.1"/>
    </source>
</evidence>
<geneLocation type="plasmid" evidence="4 5">
    <name>unnamed1</name>
</geneLocation>
<dbReference type="PANTHER" id="PTHR43861">
    <property type="entry name" value="TRANS-ACONITATE 2-METHYLTRANSFERASE-RELATED"/>
    <property type="match status" value="1"/>
</dbReference>
<accession>A0A1W6AHV7</accession>
<dbReference type="EMBL" id="CP020744">
    <property type="protein sequence ID" value="ARJ25429.1"/>
    <property type="molecule type" value="Genomic_DNA"/>
</dbReference>
<protein>
    <recommendedName>
        <fullName evidence="3">Methyltransferase domain-containing protein</fullName>
    </recommendedName>
</protein>
<dbReference type="InterPro" id="IPR029063">
    <property type="entry name" value="SAM-dependent_MTases_sf"/>
</dbReference>
<organism evidence="4 5">
    <name type="scientific">Bacillus mycoides</name>
    <dbReference type="NCBI Taxonomy" id="1405"/>
    <lineage>
        <taxon>Bacteria</taxon>
        <taxon>Bacillati</taxon>
        <taxon>Bacillota</taxon>
        <taxon>Bacilli</taxon>
        <taxon>Bacillales</taxon>
        <taxon>Bacillaceae</taxon>
        <taxon>Bacillus</taxon>
        <taxon>Bacillus cereus group</taxon>
    </lineage>
</organism>
<dbReference type="Pfam" id="PF13649">
    <property type="entry name" value="Methyltransf_25"/>
    <property type="match status" value="1"/>
</dbReference>
<dbReference type="Proteomes" id="UP000192932">
    <property type="component" value="Plasmid unnamed1"/>
</dbReference>
<dbReference type="Gene3D" id="3.40.50.150">
    <property type="entry name" value="Vaccinia Virus protein VP39"/>
    <property type="match status" value="1"/>
</dbReference>
<dbReference type="AlphaFoldDB" id="A0A1W6AHV7"/>
<keyword evidence="2" id="KW-0808">Transferase</keyword>
<dbReference type="Gene3D" id="2.20.25.110">
    <property type="entry name" value="S-adenosyl-L-methionine-dependent methyltransferases"/>
    <property type="match status" value="1"/>
</dbReference>
<keyword evidence="1" id="KW-0489">Methyltransferase</keyword>
<reference evidence="4 5" key="1">
    <citation type="submission" date="2017-04" db="EMBL/GenBank/DDBJ databases">
        <title>The Characteristic of a Fine Plant Growth-Promoting Rhizobacteria Bacillus mycoides Gnyt1 and its Whole Genome Sequencing Analysis.</title>
        <authorList>
            <person name="Li J.H."/>
            <person name="Yao T."/>
        </authorList>
    </citation>
    <scope>NUCLEOTIDE SEQUENCE [LARGE SCALE GENOMIC DNA]</scope>
    <source>
        <strain evidence="4 5">Gnyt1</strain>
        <plasmid evidence="5">Plasmid unnamed1</plasmid>
    </source>
</reference>
<evidence type="ECO:0000259" key="3">
    <source>
        <dbReference type="Pfam" id="PF13649"/>
    </source>
</evidence>
<dbReference type="GO" id="GO:0008168">
    <property type="term" value="F:methyltransferase activity"/>
    <property type="evidence" value="ECO:0007669"/>
    <property type="project" value="UniProtKB-KW"/>
</dbReference>
<dbReference type="SUPFAM" id="SSF53335">
    <property type="entry name" value="S-adenosyl-L-methionine-dependent methyltransferases"/>
    <property type="match status" value="1"/>
</dbReference>
<evidence type="ECO:0000313" key="5">
    <source>
        <dbReference type="Proteomes" id="UP000192932"/>
    </source>
</evidence>
<dbReference type="RefSeq" id="WP_085313191.1">
    <property type="nucleotide sequence ID" value="NZ_CP020744.1"/>
</dbReference>
<sequence length="265" mass="31529">MCSVNKNDYFYENYRIADFYDDQYGMVKHDIPFWLNITKDYQDILEIACGTGRITIPLLESGKNVHAVDYSEEMLNILDEKIKSEYSEFEGNIVIENQDMRYLELNKKFDMIIITSNSLNHIETNDDLQKTFEAIKKHLNDDGLLVFDILNPKFQFLLREPEGVYAEEILKHESSGKFFKTWENNIYSAAEQINYVTYYYQFCDEIGTSLSENITKMKLKVRLYFPQEIDYIIQMSSFKIHSKFDWYDQRVWEGRTGEQILVLKK</sequence>
<dbReference type="GO" id="GO:0032259">
    <property type="term" value="P:methylation"/>
    <property type="evidence" value="ECO:0007669"/>
    <property type="project" value="UniProtKB-KW"/>
</dbReference>
<gene>
    <name evidence="4" type="ORF">B7492_30630</name>
</gene>
<dbReference type="PANTHER" id="PTHR43861:SF1">
    <property type="entry name" value="TRANS-ACONITATE 2-METHYLTRANSFERASE"/>
    <property type="match status" value="1"/>
</dbReference>
<feature type="domain" description="Methyltransferase" evidence="3">
    <location>
        <begin position="44"/>
        <end position="143"/>
    </location>
</feature>
<dbReference type="CDD" id="cd02440">
    <property type="entry name" value="AdoMet_MTases"/>
    <property type="match status" value="1"/>
</dbReference>